<feature type="region of interest" description="Disordered" evidence="1">
    <location>
        <begin position="55"/>
        <end position="103"/>
    </location>
</feature>
<reference evidence="3" key="1">
    <citation type="submission" date="2015-12" db="EMBL/GenBank/DDBJ databases">
        <title>Update maize B73 reference genome by single molecule sequencing technologies.</title>
        <authorList>
            <consortium name="Maize Genome Sequencing Project"/>
            <person name="Ware D."/>
        </authorList>
    </citation>
    <scope>NUCLEOTIDE SEQUENCE [LARGE SCALE GENOMIC DNA]</scope>
    <source>
        <strain evidence="3">cv. B73</strain>
    </source>
</reference>
<accession>A0A804LH72</accession>
<dbReference type="Proteomes" id="UP000007305">
    <property type="component" value="Chromosome 1"/>
</dbReference>
<name>A0A804LH72_MAIZE</name>
<feature type="region of interest" description="Disordered" evidence="1">
    <location>
        <begin position="166"/>
        <end position="202"/>
    </location>
</feature>
<gene>
    <name evidence="2" type="primary">LOC109943068</name>
</gene>
<feature type="region of interest" description="Disordered" evidence="1">
    <location>
        <begin position="223"/>
        <end position="246"/>
    </location>
</feature>
<feature type="compositionally biased region" description="Basic and acidic residues" evidence="1">
    <location>
        <begin position="237"/>
        <end position="246"/>
    </location>
</feature>
<evidence type="ECO:0000256" key="1">
    <source>
        <dbReference type="SAM" id="MobiDB-lite"/>
    </source>
</evidence>
<proteinExistence type="predicted"/>
<reference evidence="2" key="3">
    <citation type="submission" date="2021-05" db="UniProtKB">
        <authorList>
            <consortium name="EnsemblPlants"/>
        </authorList>
    </citation>
    <scope>IDENTIFICATION</scope>
    <source>
        <strain evidence="2">cv. B73</strain>
    </source>
</reference>
<evidence type="ECO:0000313" key="2">
    <source>
        <dbReference type="EnsemblPlants" id="Zm00001eb010830_P001"/>
    </source>
</evidence>
<dbReference type="Gramene" id="Zm00001eb010830_T001">
    <property type="protein sequence ID" value="Zm00001eb010830_P001"/>
    <property type="gene ID" value="Zm00001eb010830"/>
</dbReference>
<organism evidence="2 3">
    <name type="scientific">Zea mays</name>
    <name type="common">Maize</name>
    <dbReference type="NCBI Taxonomy" id="4577"/>
    <lineage>
        <taxon>Eukaryota</taxon>
        <taxon>Viridiplantae</taxon>
        <taxon>Streptophyta</taxon>
        <taxon>Embryophyta</taxon>
        <taxon>Tracheophyta</taxon>
        <taxon>Spermatophyta</taxon>
        <taxon>Magnoliopsida</taxon>
        <taxon>Liliopsida</taxon>
        <taxon>Poales</taxon>
        <taxon>Poaceae</taxon>
        <taxon>PACMAD clade</taxon>
        <taxon>Panicoideae</taxon>
        <taxon>Andropogonodae</taxon>
        <taxon>Andropogoneae</taxon>
        <taxon>Tripsacinae</taxon>
        <taxon>Zea</taxon>
    </lineage>
</organism>
<evidence type="ECO:0000313" key="3">
    <source>
        <dbReference type="Proteomes" id="UP000007305"/>
    </source>
</evidence>
<dbReference type="InParanoid" id="A0A804LH72"/>
<reference evidence="2" key="2">
    <citation type="submission" date="2019-07" db="EMBL/GenBank/DDBJ databases">
        <authorList>
            <person name="Seetharam A."/>
            <person name="Woodhouse M."/>
            <person name="Cannon E."/>
        </authorList>
    </citation>
    <scope>NUCLEOTIDE SEQUENCE [LARGE SCALE GENOMIC DNA]</scope>
    <source>
        <strain evidence="2">cv. B73</strain>
    </source>
</reference>
<sequence length="366" mass="39600">MGLFDHVSQLAHTNHVAGAGDGGDGRGVAANEVGHLRGELRGAVGLEQLHGVVPGAVEPGLHGHPGLVQSPDQRPRPVPRRVPAPAEHEAGREPPQARGAHAGEHGLRVAVLVVPVRAHWQRQLPEQVVRRQRQHAVVHRGRLRGRPRGAAQVRLVQDHPAQLHAGVRRRQRGAERDGGPVVAAHHEHRPAGGGVRARPQDGVGGVLERRGEAVLGRQAVVHGRHDRRGGGGQRRARVVERRGGRAEQDVAAAVEVDDQRQPPAVVAAGPGRHEEAEARAGGVVERDVAGVDHNAARPLLVLHRHRLPGRRRGEERRFPVAAERAVRVQADLEVLIRVHCAHRCTARHGRDLPRSVARQDTRDKCV</sequence>
<protein>
    <submittedName>
        <fullName evidence="2">Uncharacterized protein</fullName>
    </submittedName>
</protein>
<dbReference type="EnsemblPlants" id="Zm00001eb010830_T001">
    <property type="protein sequence ID" value="Zm00001eb010830_P001"/>
    <property type="gene ID" value="Zm00001eb010830"/>
</dbReference>
<keyword evidence="3" id="KW-1185">Reference proteome</keyword>
<dbReference type="AlphaFoldDB" id="A0A804LH72"/>